<dbReference type="PANTHER" id="PTHR34220">
    <property type="entry name" value="SENSOR HISTIDINE KINASE YPDA"/>
    <property type="match status" value="1"/>
</dbReference>
<gene>
    <name evidence="3" type="ORF">QVZ41_10305</name>
</gene>
<dbReference type="Proteomes" id="UP001168642">
    <property type="component" value="Unassembled WGS sequence"/>
</dbReference>
<keyword evidence="1" id="KW-1133">Transmembrane helix</keyword>
<name>A0ABT8VTD8_9FLAO</name>
<sequence length="646" mass="74590">MKKDVLKIVLLVVIFATTSLIMTQKVIKNPQDPNWEYVKNRVFDGETSVFRKSKGPILFELHEATKSDSLVVKEVITDLKKLLPNKKIAFFNTFVGKPLSSFLNRGKLKNPLDSINGYKLKDIKDSHILLSFEPSSLYKNKGNDFIQLGQGYSIQSRPFERIDNKITRNFPLTIVSIGDIFSFDQKKNYLMIGVLRNLVFLQNDSNVDGHSVFASKEITGLDNRILDRDIFLLQKLYSDDFFEQFKTYLTNTYSWRYYSLFLNKKLNKIQVISSLCIIGSLVFILLFSYFEKRKFKNSFLNYFLPICATCIYFIHFLFLYNYLTFNGYFQQIHQMMEYVIPLTLMDIISRILFIPSIIALVISLSLWLIEKNWVQKIKNFNFQLINKTFFTFLFFNTPIFLLPNIISNLEYATSYIPVFIFTGAISIGRGLLIYLNHFSDSLVKEKDVELSKLKEANTQSELKLLQSHINPHFLYNALNSIAGLAHSNPDKTEKMALSLSNLFRYSINKKGQKMSTVKEEVLMVENYLEIEKIRFGDRLKFTLNIDETLENEEIPMYILQPLVENAIKHGISEIRGEGLITLEIKKELANLLIIVSDNGPSFPNGLVSGHGLQTVYDLLRLSYGDKASLKWENTPVKQISISITKG</sequence>
<protein>
    <submittedName>
        <fullName evidence="3">Histidine kinase</fullName>
    </submittedName>
</protein>
<feature type="transmembrane region" description="Helical" evidence="1">
    <location>
        <begin position="302"/>
        <end position="323"/>
    </location>
</feature>
<dbReference type="GO" id="GO:0016301">
    <property type="term" value="F:kinase activity"/>
    <property type="evidence" value="ECO:0007669"/>
    <property type="project" value="UniProtKB-KW"/>
</dbReference>
<keyword evidence="1" id="KW-0472">Membrane</keyword>
<keyword evidence="3" id="KW-0418">Kinase</keyword>
<keyword evidence="3" id="KW-0808">Transferase</keyword>
<accession>A0ABT8VTD8</accession>
<feature type="transmembrane region" description="Helical" evidence="1">
    <location>
        <begin position="389"/>
        <end position="406"/>
    </location>
</feature>
<dbReference type="SUPFAM" id="SSF55874">
    <property type="entry name" value="ATPase domain of HSP90 chaperone/DNA topoisomerase II/histidine kinase"/>
    <property type="match status" value="1"/>
</dbReference>
<evidence type="ECO:0000259" key="2">
    <source>
        <dbReference type="Pfam" id="PF06580"/>
    </source>
</evidence>
<feature type="transmembrane region" description="Helical" evidence="1">
    <location>
        <begin position="412"/>
        <end position="435"/>
    </location>
</feature>
<feature type="domain" description="Signal transduction histidine kinase internal region" evidence="2">
    <location>
        <begin position="460"/>
        <end position="539"/>
    </location>
</feature>
<organism evidence="3 4">
    <name type="scientific">Wenyingzhuangia gilva</name>
    <dbReference type="NCBI Taxonomy" id="3057677"/>
    <lineage>
        <taxon>Bacteria</taxon>
        <taxon>Pseudomonadati</taxon>
        <taxon>Bacteroidota</taxon>
        <taxon>Flavobacteriia</taxon>
        <taxon>Flavobacteriales</taxon>
        <taxon>Flavobacteriaceae</taxon>
        <taxon>Wenyingzhuangia</taxon>
    </lineage>
</organism>
<dbReference type="InterPro" id="IPR010559">
    <property type="entry name" value="Sig_transdc_His_kin_internal"/>
</dbReference>
<dbReference type="EMBL" id="JAUMIT010000005">
    <property type="protein sequence ID" value="MDO3695236.1"/>
    <property type="molecule type" value="Genomic_DNA"/>
</dbReference>
<feature type="transmembrane region" description="Helical" evidence="1">
    <location>
        <begin position="271"/>
        <end position="290"/>
    </location>
</feature>
<evidence type="ECO:0000256" key="1">
    <source>
        <dbReference type="SAM" id="Phobius"/>
    </source>
</evidence>
<dbReference type="Pfam" id="PF06580">
    <property type="entry name" value="His_kinase"/>
    <property type="match status" value="1"/>
</dbReference>
<dbReference type="InterPro" id="IPR036890">
    <property type="entry name" value="HATPase_C_sf"/>
</dbReference>
<feature type="transmembrane region" description="Helical" evidence="1">
    <location>
        <begin position="347"/>
        <end position="369"/>
    </location>
</feature>
<reference evidence="3" key="1">
    <citation type="submission" date="2023-07" db="EMBL/GenBank/DDBJ databases">
        <title>Wenyingzhuangia sp. chi5 genome sequencing and assembly.</title>
        <authorList>
            <person name="Park S."/>
        </authorList>
    </citation>
    <scope>NUCLEOTIDE SEQUENCE</scope>
    <source>
        <strain evidence="3">Chi5</strain>
    </source>
</reference>
<dbReference type="RefSeq" id="WP_302884497.1">
    <property type="nucleotide sequence ID" value="NZ_JAUMIT010000005.1"/>
</dbReference>
<comment type="caution">
    <text evidence="3">The sequence shown here is derived from an EMBL/GenBank/DDBJ whole genome shotgun (WGS) entry which is preliminary data.</text>
</comment>
<keyword evidence="1" id="KW-0812">Transmembrane</keyword>
<keyword evidence="4" id="KW-1185">Reference proteome</keyword>
<dbReference type="Gene3D" id="3.30.565.10">
    <property type="entry name" value="Histidine kinase-like ATPase, C-terminal domain"/>
    <property type="match status" value="1"/>
</dbReference>
<proteinExistence type="predicted"/>
<evidence type="ECO:0000313" key="4">
    <source>
        <dbReference type="Proteomes" id="UP001168642"/>
    </source>
</evidence>
<evidence type="ECO:0000313" key="3">
    <source>
        <dbReference type="EMBL" id="MDO3695236.1"/>
    </source>
</evidence>
<dbReference type="PANTHER" id="PTHR34220:SF7">
    <property type="entry name" value="SENSOR HISTIDINE KINASE YPDA"/>
    <property type="match status" value="1"/>
</dbReference>
<dbReference type="InterPro" id="IPR050640">
    <property type="entry name" value="Bact_2-comp_sensor_kinase"/>
</dbReference>